<gene>
    <name evidence="1" type="ORF">GCM10023189_33890</name>
</gene>
<dbReference type="Proteomes" id="UP001501175">
    <property type="component" value="Unassembled WGS sequence"/>
</dbReference>
<organism evidence="1 2">
    <name type="scientific">Nibrella saemangeumensis</name>
    <dbReference type="NCBI Taxonomy" id="1084526"/>
    <lineage>
        <taxon>Bacteria</taxon>
        <taxon>Pseudomonadati</taxon>
        <taxon>Bacteroidota</taxon>
        <taxon>Cytophagia</taxon>
        <taxon>Cytophagales</taxon>
        <taxon>Spirosomataceae</taxon>
        <taxon>Nibrella</taxon>
    </lineage>
</organism>
<accession>A0ABP8N1N0</accession>
<dbReference type="EMBL" id="BAABHD010000032">
    <property type="protein sequence ID" value="GAA4459766.1"/>
    <property type="molecule type" value="Genomic_DNA"/>
</dbReference>
<evidence type="ECO:0000313" key="1">
    <source>
        <dbReference type="EMBL" id="GAA4459766.1"/>
    </source>
</evidence>
<protein>
    <submittedName>
        <fullName evidence="1">Uncharacterized protein</fullName>
    </submittedName>
</protein>
<proteinExistence type="predicted"/>
<evidence type="ECO:0000313" key="2">
    <source>
        <dbReference type="Proteomes" id="UP001501175"/>
    </source>
</evidence>
<comment type="caution">
    <text evidence="1">The sequence shown here is derived from an EMBL/GenBank/DDBJ whole genome shotgun (WGS) entry which is preliminary data.</text>
</comment>
<reference evidence="2" key="1">
    <citation type="journal article" date="2019" name="Int. J. Syst. Evol. Microbiol.">
        <title>The Global Catalogue of Microorganisms (GCM) 10K type strain sequencing project: providing services to taxonomists for standard genome sequencing and annotation.</title>
        <authorList>
            <consortium name="The Broad Institute Genomics Platform"/>
            <consortium name="The Broad Institute Genome Sequencing Center for Infectious Disease"/>
            <person name="Wu L."/>
            <person name="Ma J."/>
        </authorList>
    </citation>
    <scope>NUCLEOTIDE SEQUENCE [LARGE SCALE GENOMIC DNA]</scope>
    <source>
        <strain evidence="2">JCM 17927</strain>
    </source>
</reference>
<sequence length="104" mass="12093">MLNDLTTQQRKLADFMSDLSEKCYSAGWLENLEYVLWDASITGERKFGQDIVSQQDIDQLMQLSNDCNCWIYFDDITEETAIDLAVWRQKFETAISLNPDILKS</sequence>
<keyword evidence="2" id="KW-1185">Reference proteome</keyword>
<name>A0ABP8N1N0_9BACT</name>